<gene>
    <name evidence="2" type="ORF">ACFFRE_13220</name>
</gene>
<proteinExistence type="inferred from homology"/>
<keyword evidence="1" id="KW-0808">Transferase</keyword>
<reference evidence="2 3" key="1">
    <citation type="submission" date="2024-09" db="EMBL/GenBank/DDBJ databases">
        <authorList>
            <person name="Sun Q."/>
            <person name="Mori K."/>
        </authorList>
    </citation>
    <scope>NUCLEOTIDE SEQUENCE [LARGE SCALE GENOMIC DNA]</scope>
    <source>
        <strain evidence="2 3">JCM 15389</strain>
    </source>
</reference>
<comment type="similarity">
    <text evidence="1">Belongs to the fructosamine kinase family.</text>
</comment>
<evidence type="ECO:0000256" key="1">
    <source>
        <dbReference type="PIRNR" id="PIRNR006221"/>
    </source>
</evidence>
<organism evidence="2 3">
    <name type="scientific">Aciditerrimonas ferrireducens</name>
    <dbReference type="NCBI Taxonomy" id="667306"/>
    <lineage>
        <taxon>Bacteria</taxon>
        <taxon>Bacillati</taxon>
        <taxon>Actinomycetota</taxon>
        <taxon>Acidimicrobiia</taxon>
        <taxon>Acidimicrobiales</taxon>
        <taxon>Acidimicrobiaceae</taxon>
        <taxon>Aciditerrimonas</taxon>
    </lineage>
</organism>
<dbReference type="Gene3D" id="1.10.510.10">
    <property type="entry name" value="Transferase(Phosphotransferase) domain 1"/>
    <property type="match status" value="1"/>
</dbReference>
<sequence>MSGPDPLALLAARLGEPSEARPLGGGAWRVRVGDRLLVAKGGPGVLDEAEGLRALARAPGGPPVPAVVLAERGLLVTAFVPEGPRTPAAEEALGRALAELHGTPSPWGRFGGGSAWIGRCPVDPWPTPVDEVGFYRARLAELAGRCGLAGAVAPLLERLDELLPQGPARLVHGDLWWGNVRFGADGRAWLLDPSAHGGDPEEDLAMLGLFGSVPRRLLAAYEEVRPLPAGFEDRVALFQLVPLLVHTVLFDGPYRAEALAVIRRYVGRRAS</sequence>
<comment type="caution">
    <text evidence="2">The sequence shown here is derived from an EMBL/GenBank/DDBJ whole genome shotgun (WGS) entry which is preliminary data.</text>
</comment>
<dbReference type="InterPro" id="IPR016477">
    <property type="entry name" value="Fructo-/Ketosamine-3-kinase"/>
</dbReference>
<name>A0ABV6C5W9_9ACTN</name>
<dbReference type="PIRSF" id="PIRSF006221">
    <property type="entry name" value="Ketosamine-3-kinase"/>
    <property type="match status" value="1"/>
</dbReference>
<dbReference type="PANTHER" id="PTHR12149:SF8">
    <property type="entry name" value="PROTEIN-RIBULOSAMINE 3-KINASE"/>
    <property type="match status" value="1"/>
</dbReference>
<dbReference type="GO" id="GO:0016301">
    <property type="term" value="F:kinase activity"/>
    <property type="evidence" value="ECO:0007669"/>
    <property type="project" value="UniProtKB-KW"/>
</dbReference>
<dbReference type="Gene3D" id="1.20.1270.240">
    <property type="match status" value="1"/>
</dbReference>
<dbReference type="SUPFAM" id="SSF56112">
    <property type="entry name" value="Protein kinase-like (PK-like)"/>
    <property type="match status" value="1"/>
</dbReference>
<evidence type="ECO:0000313" key="3">
    <source>
        <dbReference type="Proteomes" id="UP001589788"/>
    </source>
</evidence>
<dbReference type="Gene3D" id="3.30.200.20">
    <property type="entry name" value="Phosphorylase Kinase, domain 1"/>
    <property type="match status" value="1"/>
</dbReference>
<accession>A0ABV6C5W9</accession>
<dbReference type="RefSeq" id="WP_377790825.1">
    <property type="nucleotide sequence ID" value="NZ_JBHLYQ010000253.1"/>
</dbReference>
<keyword evidence="1 2" id="KW-0418">Kinase</keyword>
<dbReference type="InterPro" id="IPR011009">
    <property type="entry name" value="Kinase-like_dom_sf"/>
</dbReference>
<evidence type="ECO:0000313" key="2">
    <source>
        <dbReference type="EMBL" id="MFC0083089.1"/>
    </source>
</evidence>
<protein>
    <submittedName>
        <fullName evidence="2">Fructosamine kinase family protein</fullName>
    </submittedName>
</protein>
<dbReference type="EMBL" id="JBHLYQ010000253">
    <property type="protein sequence ID" value="MFC0083089.1"/>
    <property type="molecule type" value="Genomic_DNA"/>
</dbReference>
<dbReference type="Pfam" id="PF03881">
    <property type="entry name" value="Fructosamin_kin"/>
    <property type="match status" value="1"/>
</dbReference>
<keyword evidence="3" id="KW-1185">Reference proteome</keyword>
<dbReference type="PANTHER" id="PTHR12149">
    <property type="entry name" value="FRUCTOSAMINE 3 KINASE-RELATED PROTEIN"/>
    <property type="match status" value="1"/>
</dbReference>
<dbReference type="Proteomes" id="UP001589788">
    <property type="component" value="Unassembled WGS sequence"/>
</dbReference>